<feature type="compositionally biased region" description="Polar residues" evidence="10">
    <location>
        <begin position="758"/>
        <end position="769"/>
    </location>
</feature>
<keyword evidence="6" id="KW-0238">DNA-binding</keyword>
<feature type="domain" description="GATA-type" evidence="11">
    <location>
        <begin position="681"/>
        <end position="734"/>
    </location>
</feature>
<keyword evidence="4" id="KW-0862">Zinc</keyword>
<feature type="compositionally biased region" description="Polar residues" evidence="10">
    <location>
        <begin position="47"/>
        <end position="61"/>
    </location>
</feature>
<feature type="region of interest" description="Disordered" evidence="10">
    <location>
        <begin position="581"/>
        <end position="686"/>
    </location>
</feature>
<evidence type="ECO:0000256" key="4">
    <source>
        <dbReference type="ARBA" id="ARBA00022833"/>
    </source>
</evidence>
<dbReference type="PROSITE" id="PS50114">
    <property type="entry name" value="GATA_ZN_FINGER_2"/>
    <property type="match status" value="1"/>
</dbReference>
<feature type="compositionally biased region" description="Low complexity" evidence="10">
    <location>
        <begin position="32"/>
        <end position="46"/>
    </location>
</feature>
<feature type="region of interest" description="Disordered" evidence="10">
    <location>
        <begin position="732"/>
        <end position="899"/>
    </location>
</feature>
<feature type="compositionally biased region" description="Basic and acidic residues" evidence="10">
    <location>
        <begin position="612"/>
        <end position="621"/>
    </location>
</feature>
<evidence type="ECO:0000313" key="12">
    <source>
        <dbReference type="EMBL" id="KAB8336902.1"/>
    </source>
</evidence>
<accession>A0A5N6KNN8</accession>
<feature type="compositionally biased region" description="Polar residues" evidence="10">
    <location>
        <begin position="402"/>
        <end position="411"/>
    </location>
</feature>
<evidence type="ECO:0000259" key="11">
    <source>
        <dbReference type="PROSITE" id="PS50114"/>
    </source>
</evidence>
<dbReference type="GO" id="GO:0000978">
    <property type="term" value="F:RNA polymerase II cis-regulatory region sequence-specific DNA binding"/>
    <property type="evidence" value="ECO:0007669"/>
    <property type="project" value="TreeGrafter"/>
</dbReference>
<dbReference type="InterPro" id="IPR013860">
    <property type="entry name" value="AreA_GATA"/>
</dbReference>
<dbReference type="PANTHER" id="PTHR10071">
    <property type="entry name" value="TRANSCRIPTION FACTOR GATA FAMILY MEMBER"/>
    <property type="match status" value="1"/>
</dbReference>
<feature type="region of interest" description="Disordered" evidence="10">
    <location>
        <begin position="1"/>
        <end position="115"/>
    </location>
</feature>
<feature type="compositionally biased region" description="Polar residues" evidence="10">
    <location>
        <begin position="486"/>
        <end position="500"/>
    </location>
</feature>
<evidence type="ECO:0000256" key="8">
    <source>
        <dbReference type="ARBA" id="ARBA00023242"/>
    </source>
</evidence>
<feature type="compositionally biased region" description="Low complexity" evidence="10">
    <location>
        <begin position="436"/>
        <end position="450"/>
    </location>
</feature>
<evidence type="ECO:0000313" key="13">
    <source>
        <dbReference type="Proteomes" id="UP000327013"/>
    </source>
</evidence>
<evidence type="ECO:0000256" key="2">
    <source>
        <dbReference type="ARBA" id="ARBA00022723"/>
    </source>
</evidence>
<dbReference type="GO" id="GO:0000122">
    <property type="term" value="P:negative regulation of transcription by RNA polymerase II"/>
    <property type="evidence" value="ECO:0007669"/>
    <property type="project" value="TreeGrafter"/>
</dbReference>
<feature type="compositionally biased region" description="Polar residues" evidence="10">
    <location>
        <begin position="587"/>
        <end position="608"/>
    </location>
</feature>
<dbReference type="InterPro" id="IPR039355">
    <property type="entry name" value="Transcription_factor_GATA"/>
</dbReference>
<dbReference type="CDD" id="cd00202">
    <property type="entry name" value="ZnF_GATA"/>
    <property type="match status" value="1"/>
</dbReference>
<evidence type="ECO:0000256" key="9">
    <source>
        <dbReference type="PROSITE-ProRule" id="PRU00094"/>
    </source>
</evidence>
<protein>
    <recommendedName>
        <fullName evidence="11">GATA-type domain-containing protein</fullName>
    </recommendedName>
</protein>
<keyword evidence="8" id="KW-0539">Nucleus</keyword>
<evidence type="ECO:0000256" key="7">
    <source>
        <dbReference type="ARBA" id="ARBA00023163"/>
    </source>
</evidence>
<keyword evidence="2" id="KW-0479">Metal-binding</keyword>
<dbReference type="Gene3D" id="3.30.50.10">
    <property type="entry name" value="Erythroid Transcription Factor GATA-1, subunit A"/>
    <property type="match status" value="1"/>
</dbReference>
<dbReference type="GO" id="GO:0008270">
    <property type="term" value="F:zinc ion binding"/>
    <property type="evidence" value="ECO:0007669"/>
    <property type="project" value="UniProtKB-KW"/>
</dbReference>
<feature type="compositionally biased region" description="Polar residues" evidence="10">
    <location>
        <begin position="451"/>
        <end position="460"/>
    </location>
</feature>
<dbReference type="GO" id="GO:0005634">
    <property type="term" value="C:nucleus"/>
    <property type="evidence" value="ECO:0007669"/>
    <property type="project" value="UniProtKB-SubCell"/>
</dbReference>
<name>A0A5N6KNN8_9ROSI</name>
<feature type="compositionally biased region" description="Low complexity" evidence="10">
    <location>
        <begin position="779"/>
        <end position="798"/>
    </location>
</feature>
<dbReference type="GO" id="GO:0000981">
    <property type="term" value="F:DNA-binding transcription factor activity, RNA polymerase II-specific"/>
    <property type="evidence" value="ECO:0007669"/>
    <property type="project" value="TreeGrafter"/>
</dbReference>
<feature type="compositionally biased region" description="Low complexity" evidence="10">
    <location>
        <begin position="640"/>
        <end position="659"/>
    </location>
</feature>
<feature type="compositionally biased region" description="Polar residues" evidence="10">
    <location>
        <begin position="626"/>
        <end position="639"/>
    </location>
</feature>
<dbReference type="GO" id="GO:0045944">
    <property type="term" value="P:positive regulation of transcription by RNA polymerase II"/>
    <property type="evidence" value="ECO:0007669"/>
    <property type="project" value="TreeGrafter"/>
</dbReference>
<dbReference type="AlphaFoldDB" id="A0A5N6KNN8"/>
<comment type="subcellular location">
    <subcellularLocation>
        <location evidence="1">Nucleus</location>
    </subcellularLocation>
</comment>
<feature type="compositionally biased region" description="Low complexity" evidence="10">
    <location>
        <begin position="475"/>
        <end position="485"/>
    </location>
</feature>
<proteinExistence type="predicted"/>
<dbReference type="Pfam" id="PF08550">
    <property type="entry name" value="GATA_AreA"/>
    <property type="match status" value="1"/>
</dbReference>
<keyword evidence="5" id="KW-0805">Transcription regulation</keyword>
<evidence type="ECO:0000256" key="6">
    <source>
        <dbReference type="ARBA" id="ARBA00023125"/>
    </source>
</evidence>
<reference evidence="12 13" key="1">
    <citation type="submission" date="2019-06" db="EMBL/GenBank/DDBJ databases">
        <title>A chromosomal-level reference genome of Carpinus fangiana (Coryloideae, Betulaceae).</title>
        <authorList>
            <person name="Yang X."/>
            <person name="Wang Z."/>
            <person name="Zhang L."/>
            <person name="Hao G."/>
            <person name="Liu J."/>
            <person name="Yang Y."/>
        </authorList>
    </citation>
    <scope>NUCLEOTIDE SEQUENCE [LARGE SCALE GENOMIC DNA]</scope>
    <source>
        <strain evidence="12">Cfa_2016G</strain>
        <tissue evidence="12">Leaf</tissue>
    </source>
</reference>
<dbReference type="PANTHER" id="PTHR10071:SF338">
    <property type="entry name" value="GATA-TYPE DOMAIN-CONTAINING PROTEIN"/>
    <property type="match status" value="1"/>
</dbReference>
<dbReference type="SUPFAM" id="SSF57716">
    <property type="entry name" value="Glucocorticoid receptor-like (DNA-binding domain)"/>
    <property type="match status" value="1"/>
</dbReference>
<keyword evidence="3 9" id="KW-0863">Zinc-finger</keyword>
<feature type="compositionally biased region" description="Polar residues" evidence="10">
    <location>
        <begin position="422"/>
        <end position="431"/>
    </location>
</feature>
<feature type="region of interest" description="Disordered" evidence="10">
    <location>
        <begin position="396"/>
        <end position="500"/>
    </location>
</feature>
<keyword evidence="13" id="KW-1185">Reference proteome</keyword>
<dbReference type="InterPro" id="IPR013088">
    <property type="entry name" value="Znf_NHR/GATA"/>
</dbReference>
<dbReference type="Pfam" id="PF00320">
    <property type="entry name" value="GATA"/>
    <property type="match status" value="1"/>
</dbReference>
<gene>
    <name evidence="12" type="ORF">FH972_021209</name>
</gene>
<dbReference type="FunFam" id="3.30.50.10:FF:000007">
    <property type="entry name" value="Nitrogen regulatory AreA, N-terminal"/>
    <property type="match status" value="1"/>
</dbReference>
<dbReference type="EMBL" id="VIBQ01000009">
    <property type="protein sequence ID" value="KAB8336902.1"/>
    <property type="molecule type" value="Genomic_DNA"/>
</dbReference>
<dbReference type="InterPro" id="IPR000679">
    <property type="entry name" value="Znf_GATA"/>
</dbReference>
<feature type="compositionally biased region" description="Acidic residues" evidence="10">
    <location>
        <begin position="855"/>
        <end position="864"/>
    </location>
</feature>
<dbReference type="SMART" id="SM00401">
    <property type="entry name" value="ZnF_GATA"/>
    <property type="match status" value="1"/>
</dbReference>
<feature type="compositionally biased region" description="Polar residues" evidence="10">
    <location>
        <begin position="1"/>
        <end position="17"/>
    </location>
</feature>
<evidence type="ECO:0000256" key="5">
    <source>
        <dbReference type="ARBA" id="ARBA00023015"/>
    </source>
</evidence>
<dbReference type="OrthoDB" id="1939267at2759"/>
<sequence>MPLPSSASCSSNDTTRPQDILRHSVAEVGHNSGSSAQSSLTSRASGTFSTDPSLYSTSTASPKLDISPEDDTAGKGLQGSADALAPNTMLRDDFFTGLHGSADHDADESPEELQKKDPLGIQIWKLYSKQKNQLPNGQRMDNLSWRMMSMNLKRQEEERAKLARRSLKPSNPPAVSGITQLRKSMDASAQKDFTSDMVMDDFIVPTSVSSPIGISRSSSAERPLATASAIPIRKARDLQDYDFPLSRASAPSVPPKPAVRDGEFDYVPRRVRKTSVDERRPPKRRAEASPQVAPVPNASLSTDPHSISNLPPYSLDHSSSMPSFRFHSNHYDLNLQTYDLDNDQLNDPILNSAGPFQNQFSFSPNDSPLMTNSSSFPTIYNSVSVGTTLGSVEYHSPPPTASAFQSAASTPQPFPETDQYFMPQNNPMTSNRHMHSFGSSGRPLSMSSSLNPSFMFNESNQPFSSRSSGPPPPFQQQHQQLQQGSMSGHVNPSQVFHGSNASQFGMQRNETMFSLPGDSDNEDEDIAAFADSSMNMLGDMTTIDEGSSMGLNHNLSWESGLNQPFGSLPARFNRNQRKTVTIGPTELMQNSEWDSANSLGRSHGSAASVSDIRNRGSDPRAKKLPRTTSTPNATALGTGSSMYSSTFPSPSSPPESNFSTAASSRPASPGGTKQGVPSEVNGQPTTCTNCFTQTTPLWRRNPEGNPLCNACGLFLKLHGVVRPLSLKTDVIKKRNRGSGTAGPVSGGGSSRNKKAASRKNSIVQNTPASTPGLRMAPESQSPQSTTGSVGSGQTTSSGKAGNVPIAPGPPKPVTAAPSMGGPLSGRTSLTASAPPKRQRRQTSKAAANAAGAEPQDLEMGDADDTSGGGKKLGGNLAMQASGIGPTQGTQEWEWLTMSL</sequence>
<feature type="region of interest" description="Disordered" evidence="10">
    <location>
        <begin position="246"/>
        <end position="305"/>
    </location>
</feature>
<organism evidence="12 13">
    <name type="scientific">Carpinus fangiana</name>
    <dbReference type="NCBI Taxonomy" id="176857"/>
    <lineage>
        <taxon>Eukaryota</taxon>
        <taxon>Viridiplantae</taxon>
        <taxon>Streptophyta</taxon>
        <taxon>Embryophyta</taxon>
        <taxon>Tracheophyta</taxon>
        <taxon>Spermatophyta</taxon>
        <taxon>Magnoliopsida</taxon>
        <taxon>eudicotyledons</taxon>
        <taxon>Gunneridae</taxon>
        <taxon>Pentapetalae</taxon>
        <taxon>rosids</taxon>
        <taxon>fabids</taxon>
        <taxon>Fagales</taxon>
        <taxon>Betulaceae</taxon>
        <taxon>Carpinus</taxon>
    </lineage>
</organism>
<comment type="caution">
    <text evidence="12">The sequence shown here is derived from an EMBL/GenBank/DDBJ whole genome shotgun (WGS) entry which is preliminary data.</text>
</comment>
<dbReference type="PRINTS" id="PR00619">
    <property type="entry name" value="GATAZNFINGER"/>
</dbReference>
<evidence type="ECO:0000256" key="3">
    <source>
        <dbReference type="ARBA" id="ARBA00022771"/>
    </source>
</evidence>
<dbReference type="PROSITE" id="PS00344">
    <property type="entry name" value="GATA_ZN_FINGER_1"/>
    <property type="match status" value="1"/>
</dbReference>
<evidence type="ECO:0000256" key="1">
    <source>
        <dbReference type="ARBA" id="ARBA00004123"/>
    </source>
</evidence>
<feature type="compositionally biased region" description="Basic and acidic residues" evidence="10">
    <location>
        <begin position="258"/>
        <end position="287"/>
    </location>
</feature>
<evidence type="ECO:0000256" key="10">
    <source>
        <dbReference type="SAM" id="MobiDB-lite"/>
    </source>
</evidence>
<keyword evidence="7" id="KW-0804">Transcription</keyword>
<dbReference type="Proteomes" id="UP000327013">
    <property type="component" value="Unassembled WGS sequence"/>
</dbReference>